<keyword evidence="2" id="KW-0378">Hydrolase</keyword>
<accession>A5YSH0</accession>
<keyword evidence="2" id="KW-0645">Protease</keyword>
<feature type="transmembrane region" description="Helical" evidence="1">
    <location>
        <begin position="125"/>
        <end position="143"/>
    </location>
</feature>
<protein>
    <submittedName>
        <fullName evidence="2">Probable serine protease</fullName>
    </submittedName>
</protein>
<dbReference type="GO" id="GO:0006508">
    <property type="term" value="P:proteolysis"/>
    <property type="evidence" value="ECO:0007669"/>
    <property type="project" value="UniProtKB-KW"/>
</dbReference>
<reference evidence="2" key="1">
    <citation type="journal article" date="2007" name="ISME J.">
        <title>Genomic plasticity in prokaryotes: the case of the square haloarchaeon.</title>
        <authorList>
            <person name="Cuadros-Orellana S."/>
            <person name="Martin-Cuadrado A.B."/>
            <person name="Legault B."/>
            <person name="D'Auria G."/>
            <person name="Zhaxybayeva O."/>
            <person name="Papke R.T."/>
            <person name="Rodriguez-Valera F."/>
        </authorList>
    </citation>
    <scope>NUCLEOTIDE SEQUENCE</scope>
</reference>
<sequence>MIPRCRIHPTLSRLASFTQEITDFWGQLNTQVFSSTWYKLARSITYHIMNEEEFSVEVSDETKKKIQEIADERDNTITDMTECLIKRGIQAEREIHSNKKLDIPTDGEVIDSITQAKQAVSQNKMLYILHVSGLIYIIVYSLTDIPIDLSLATGIPLGIGLVVTSSIDILKIIK</sequence>
<proteinExistence type="predicted"/>
<dbReference type="EMBL" id="EF583990">
    <property type="protein sequence ID" value="ABQ75927.1"/>
    <property type="molecule type" value="Genomic_DNA"/>
</dbReference>
<dbReference type="GO" id="GO:0008233">
    <property type="term" value="F:peptidase activity"/>
    <property type="evidence" value="ECO:0007669"/>
    <property type="project" value="UniProtKB-KW"/>
</dbReference>
<evidence type="ECO:0000313" key="2">
    <source>
        <dbReference type="EMBL" id="ABQ75927.1"/>
    </source>
</evidence>
<evidence type="ECO:0000256" key="1">
    <source>
        <dbReference type="SAM" id="Phobius"/>
    </source>
</evidence>
<keyword evidence="1" id="KW-0472">Membrane</keyword>
<feature type="transmembrane region" description="Helical" evidence="1">
    <location>
        <begin position="149"/>
        <end position="170"/>
    </location>
</feature>
<keyword evidence="1" id="KW-1133">Transmembrane helix</keyword>
<organism evidence="2">
    <name type="scientific">uncultured haloarchaeon</name>
    <dbReference type="NCBI Taxonomy" id="160804"/>
    <lineage>
        <taxon>Archaea</taxon>
        <taxon>Methanobacteriati</taxon>
        <taxon>Methanobacteriota</taxon>
        <taxon>Stenosarchaea group</taxon>
        <taxon>Halobacteria</taxon>
        <taxon>Halobacteriales</taxon>
        <taxon>Halobacteriaceae</taxon>
        <taxon>environmental samples</taxon>
    </lineage>
</organism>
<dbReference type="AlphaFoldDB" id="A5YSH0"/>
<keyword evidence="1" id="KW-0812">Transmembrane</keyword>
<name>A5YSH0_9EURY</name>